<gene>
    <name evidence="1" type="ORF">CPOL0286_LOCUS6758</name>
</gene>
<evidence type="ECO:0000313" key="1">
    <source>
        <dbReference type="EMBL" id="CAE2211507.1"/>
    </source>
</evidence>
<name>A0A7S4HWZ1_9EUKA</name>
<accession>A0A7S4HWZ1</accession>
<proteinExistence type="predicted"/>
<protein>
    <submittedName>
        <fullName evidence="1">Uncharacterized protein</fullName>
    </submittedName>
</protein>
<dbReference type="EMBL" id="HBKO01014959">
    <property type="protein sequence ID" value="CAE2211507.1"/>
    <property type="molecule type" value="Transcribed_RNA"/>
</dbReference>
<reference evidence="1" key="1">
    <citation type="submission" date="2021-01" db="EMBL/GenBank/DDBJ databases">
        <authorList>
            <person name="Corre E."/>
            <person name="Pelletier E."/>
            <person name="Niang G."/>
            <person name="Scheremetjew M."/>
            <person name="Finn R."/>
            <person name="Kale V."/>
            <person name="Holt S."/>
            <person name="Cochrane G."/>
            <person name="Meng A."/>
            <person name="Brown T."/>
            <person name="Cohen L."/>
        </authorList>
    </citation>
    <scope>NUCLEOTIDE SEQUENCE</scope>
    <source>
        <strain evidence="1">UIO037</strain>
    </source>
</reference>
<sequence length="106" mass="11218">MWGSTILGTARSHRTGVSVRAPSRATRSVGAKAALLATAAEHCGAIARPVVDAPALGAVRVGVRRRRVRDVVADGVSKLRGARLEIVVDVERHEIVERHAIGGRRA</sequence>
<dbReference type="AlphaFoldDB" id="A0A7S4HWZ1"/>
<organism evidence="1">
    <name type="scientific">Prymnesium polylepis</name>
    <dbReference type="NCBI Taxonomy" id="72548"/>
    <lineage>
        <taxon>Eukaryota</taxon>
        <taxon>Haptista</taxon>
        <taxon>Haptophyta</taxon>
        <taxon>Prymnesiophyceae</taxon>
        <taxon>Prymnesiales</taxon>
        <taxon>Prymnesiaceae</taxon>
        <taxon>Prymnesium</taxon>
    </lineage>
</organism>